<evidence type="ECO:0000256" key="1">
    <source>
        <dbReference type="SAM" id="Phobius"/>
    </source>
</evidence>
<evidence type="ECO:0000313" key="4">
    <source>
        <dbReference type="Proteomes" id="UP000245942"/>
    </source>
</evidence>
<dbReference type="Proteomes" id="UP000245942">
    <property type="component" value="Unassembled WGS sequence"/>
</dbReference>
<accession>A0A316U5K0</accession>
<proteinExistence type="predicted"/>
<dbReference type="InterPro" id="IPR056124">
    <property type="entry name" value="DUF7707"/>
</dbReference>
<reference evidence="3 4" key="1">
    <citation type="journal article" date="2018" name="Mol. Biol. Evol.">
        <title>Broad Genomic Sampling Reveals a Smut Pathogenic Ancestry of the Fungal Clade Ustilaginomycotina.</title>
        <authorList>
            <person name="Kijpornyongpan T."/>
            <person name="Mondo S.J."/>
            <person name="Barry K."/>
            <person name="Sandor L."/>
            <person name="Lee J."/>
            <person name="Lipzen A."/>
            <person name="Pangilinan J."/>
            <person name="LaButti K."/>
            <person name="Hainaut M."/>
            <person name="Henrissat B."/>
            <person name="Grigoriev I.V."/>
            <person name="Spatafora J.W."/>
            <person name="Aime M.C."/>
        </authorList>
    </citation>
    <scope>NUCLEOTIDE SEQUENCE [LARGE SCALE GENOMIC DNA]</scope>
    <source>
        <strain evidence="3 4">MCA 4718</strain>
    </source>
</reference>
<name>A0A316U5K0_9BASI</name>
<dbReference type="AlphaFoldDB" id="A0A316U5K0"/>
<keyword evidence="1" id="KW-0472">Membrane</keyword>
<keyword evidence="1" id="KW-0812">Transmembrane</keyword>
<dbReference type="EMBL" id="KZ819330">
    <property type="protein sequence ID" value="PWN19731.1"/>
    <property type="molecule type" value="Genomic_DNA"/>
</dbReference>
<evidence type="ECO:0000313" key="3">
    <source>
        <dbReference type="EMBL" id="PWN19731.1"/>
    </source>
</evidence>
<protein>
    <recommendedName>
        <fullName evidence="2">DUF7707 domain-containing protein</fullName>
    </recommendedName>
</protein>
<dbReference type="OrthoDB" id="1708823at2759"/>
<dbReference type="Pfam" id="PF24808">
    <property type="entry name" value="DUF7707"/>
    <property type="match status" value="1"/>
</dbReference>
<sequence length="275" mass="27516">MSVLAFLSVTGVRAQGTTTPAVDSVAASSATEVASSNSTSEASSVAPTTTSSSVSEISGVATSSYPTTASSNYTIPSGASSATFPANFSYATSTPYQMNAVNVLTLASELPVPVYYSLTNESAGTRSSICAQQTAFCAKAGCAASGATVKENFCNLETMASRCSCSTGDSNLAYYHWPVAVADCLNRALACSMACASPQVSVAEKSDCQSGCNTMLRSTCGTPGQIAADYETKSASDTPSLTYVQGATAGAAKLGVGAGVGLAGLVFVAGVLLTL</sequence>
<dbReference type="STRING" id="1684307.A0A316U5K0"/>
<gene>
    <name evidence="3" type="ORF">BCV69DRAFT_313478</name>
</gene>
<dbReference type="RefSeq" id="XP_025346891.1">
    <property type="nucleotide sequence ID" value="XM_025495031.1"/>
</dbReference>
<keyword evidence="1" id="KW-1133">Transmembrane helix</keyword>
<feature type="domain" description="DUF7707" evidence="2">
    <location>
        <begin position="123"/>
        <end position="222"/>
    </location>
</feature>
<evidence type="ECO:0000259" key="2">
    <source>
        <dbReference type="Pfam" id="PF24808"/>
    </source>
</evidence>
<keyword evidence="4" id="KW-1185">Reference proteome</keyword>
<organism evidence="3 4">
    <name type="scientific">Pseudomicrostroma glucosiphilum</name>
    <dbReference type="NCBI Taxonomy" id="1684307"/>
    <lineage>
        <taxon>Eukaryota</taxon>
        <taxon>Fungi</taxon>
        <taxon>Dikarya</taxon>
        <taxon>Basidiomycota</taxon>
        <taxon>Ustilaginomycotina</taxon>
        <taxon>Exobasidiomycetes</taxon>
        <taxon>Microstromatales</taxon>
        <taxon>Microstromatales incertae sedis</taxon>
        <taxon>Pseudomicrostroma</taxon>
    </lineage>
</organism>
<feature type="transmembrane region" description="Helical" evidence="1">
    <location>
        <begin position="254"/>
        <end position="273"/>
    </location>
</feature>
<dbReference type="GeneID" id="37016765"/>